<evidence type="ECO:0000256" key="1">
    <source>
        <dbReference type="ARBA" id="ARBA00038494"/>
    </source>
</evidence>
<reference evidence="3" key="1">
    <citation type="submission" date="2021-01" db="EMBL/GenBank/DDBJ databases">
        <title>Fulvivirga kasyanovii gen. nov., sp nov., a novel member of the phylum Bacteroidetes isolated from seawater in a mussel farm.</title>
        <authorList>
            <person name="Zhao L.-H."/>
            <person name="Wang Z.-J."/>
        </authorList>
    </citation>
    <scope>NUCLEOTIDE SEQUENCE</scope>
    <source>
        <strain evidence="3">2943</strain>
    </source>
</reference>
<dbReference type="Gene3D" id="3.90.550.10">
    <property type="entry name" value="Spore Coat Polysaccharide Biosynthesis Protein SpsA, Chain A"/>
    <property type="match status" value="1"/>
</dbReference>
<name>A0A937FC56_9BACT</name>
<feature type="domain" description="Glycosyltransferase 2-like" evidence="2">
    <location>
        <begin position="46"/>
        <end position="174"/>
    </location>
</feature>
<gene>
    <name evidence="3" type="ORF">JL102_18680</name>
</gene>
<dbReference type="Pfam" id="PF00535">
    <property type="entry name" value="Glycos_transf_2"/>
    <property type="match status" value="1"/>
</dbReference>
<dbReference type="InterPro" id="IPR001173">
    <property type="entry name" value="Glyco_trans_2-like"/>
</dbReference>
<dbReference type="PANTHER" id="PTHR43630:SF2">
    <property type="entry name" value="GLYCOSYLTRANSFERASE"/>
    <property type="match status" value="1"/>
</dbReference>
<evidence type="ECO:0000313" key="4">
    <source>
        <dbReference type="Proteomes" id="UP000659388"/>
    </source>
</evidence>
<evidence type="ECO:0000313" key="3">
    <source>
        <dbReference type="EMBL" id="MBL3658185.1"/>
    </source>
</evidence>
<dbReference type="AlphaFoldDB" id="A0A937FC56"/>
<keyword evidence="4" id="KW-1185">Reference proteome</keyword>
<organism evidence="3 4">
    <name type="scientific">Fulvivirga sediminis</name>
    <dbReference type="NCBI Taxonomy" id="2803949"/>
    <lineage>
        <taxon>Bacteria</taxon>
        <taxon>Pseudomonadati</taxon>
        <taxon>Bacteroidota</taxon>
        <taxon>Cytophagia</taxon>
        <taxon>Cytophagales</taxon>
        <taxon>Fulvivirgaceae</taxon>
        <taxon>Fulvivirga</taxon>
    </lineage>
</organism>
<dbReference type="RefSeq" id="WP_202245979.1">
    <property type="nucleotide sequence ID" value="NZ_JAESIY010000011.1"/>
</dbReference>
<evidence type="ECO:0000259" key="2">
    <source>
        <dbReference type="Pfam" id="PF00535"/>
    </source>
</evidence>
<dbReference type="InterPro" id="IPR029044">
    <property type="entry name" value="Nucleotide-diphossugar_trans"/>
</dbReference>
<sequence length="310" mass="35895">MFRINNPNWINKEILNVNSVDKYSEEFLLQLKERLRKVVSDKPQVTVCIAAWNEEVNIVRCLDSLSRSKSQTPFDILVVNNNSTDRTQEMLDQLEVQNVFQAIQGCGISRELGQQKAKGEYVLLADADCLYPPLWVDVMMKYLKKPGVVVVYGKHSFLGDEIVPRWKFSFYELGKSVITEIRHVKRPYLNAYGMSMGYLKKFGLQEGFVTRNIRGEDGRMCLDLMKHGKVMMVRDGRSRVWTKERNFEKDGGLFNSIQKRMLREAVRLSEYFKKPVPHDTKTSENNELTTEEYKSALKSKLGLKKSKSSK</sequence>
<proteinExistence type="inferred from homology"/>
<accession>A0A937FC56</accession>
<dbReference type="SUPFAM" id="SSF53448">
    <property type="entry name" value="Nucleotide-diphospho-sugar transferases"/>
    <property type="match status" value="1"/>
</dbReference>
<dbReference type="CDD" id="cd00761">
    <property type="entry name" value="Glyco_tranf_GTA_type"/>
    <property type="match status" value="1"/>
</dbReference>
<dbReference type="Proteomes" id="UP000659388">
    <property type="component" value="Unassembled WGS sequence"/>
</dbReference>
<comment type="caution">
    <text evidence="3">The sequence shown here is derived from an EMBL/GenBank/DDBJ whole genome shotgun (WGS) entry which is preliminary data.</text>
</comment>
<comment type="similarity">
    <text evidence="1">Belongs to the glycosyltransferase 2 family. WaaE/KdtX subfamily.</text>
</comment>
<protein>
    <submittedName>
        <fullName evidence="3">Glycosyltransferase family 2 protein</fullName>
    </submittedName>
</protein>
<dbReference type="PANTHER" id="PTHR43630">
    <property type="entry name" value="POLY-BETA-1,6-N-ACETYL-D-GLUCOSAMINE SYNTHASE"/>
    <property type="match status" value="1"/>
</dbReference>
<dbReference type="EMBL" id="JAESIY010000011">
    <property type="protein sequence ID" value="MBL3658185.1"/>
    <property type="molecule type" value="Genomic_DNA"/>
</dbReference>